<dbReference type="GO" id="GO:0045202">
    <property type="term" value="C:synapse"/>
    <property type="evidence" value="ECO:0007669"/>
    <property type="project" value="TreeGrafter"/>
</dbReference>
<dbReference type="WBParaSite" id="BXY_0558100.1">
    <property type="protein sequence ID" value="BXY_0558100.1"/>
    <property type="gene ID" value="BXY_0558100"/>
</dbReference>
<dbReference type="InterPro" id="IPR035979">
    <property type="entry name" value="RBD_domain_sf"/>
</dbReference>
<dbReference type="GO" id="GO:0005737">
    <property type="term" value="C:cytoplasm"/>
    <property type="evidence" value="ECO:0007669"/>
    <property type="project" value="TreeGrafter"/>
</dbReference>
<feature type="domain" description="RRM" evidence="2">
    <location>
        <begin position="138"/>
        <end position="213"/>
    </location>
</feature>
<sequence>MDKKDKMYSALERTHHDPSNSVYDQLFPRNPIKFRKIRFQISRQGFCRERGKQVGGAFPRFFSVDFCGRTTVKMMNVFQNHRSHLVPSTFTAPVQKSNFDVFDKLMAQQPKGIKLMIKPLSIPLVPPELPETLVYSPKVFLGGLPVEFSSAQLYRAVRGYGDVEIIWPSMAGARSGGGYCFLIFSSDASVNALIKDCRVNDDGYFKSFRLEHNRYAQVQVRPWLLADGDYVPDPNVKIDSRLIVFVGGVPRTVRAVDIALAMSKFGAVAYAGIDMDAEHSYPKGAARIAFVSPKAYINAMCSKTVTIQVKGENKTLQLKPYLIEDAECEECTGELPIPKPGRYFCAEVSCLSYYCHSCWNTVHFEKTVVDRRQHTAYVRVGDLVKSIRVDKNRDFDERF</sequence>
<keyword evidence="1" id="KW-0694">RNA-binding</keyword>
<dbReference type="InterPro" id="IPR000504">
    <property type="entry name" value="RRM_dom"/>
</dbReference>
<dbReference type="Gene3D" id="3.30.70.330">
    <property type="match status" value="2"/>
</dbReference>
<accession>A0A1I7RXW4</accession>
<dbReference type="Pfam" id="PF16366">
    <property type="entry name" value="CEBP_ZZ"/>
    <property type="match status" value="1"/>
</dbReference>
<evidence type="ECO:0000256" key="1">
    <source>
        <dbReference type="ARBA" id="ARBA00022884"/>
    </source>
</evidence>
<dbReference type="InterPro" id="IPR032296">
    <property type="entry name" value="CEBP_ZZ"/>
</dbReference>
<evidence type="ECO:0000259" key="2">
    <source>
        <dbReference type="SMART" id="SM00360"/>
    </source>
</evidence>
<dbReference type="GO" id="GO:0008135">
    <property type="term" value="F:translation factor activity, RNA binding"/>
    <property type="evidence" value="ECO:0007669"/>
    <property type="project" value="TreeGrafter"/>
</dbReference>
<dbReference type="PANTHER" id="PTHR12566:SF12">
    <property type="entry name" value="TRANSLATIONAL REGULATOR ORB2"/>
    <property type="match status" value="1"/>
</dbReference>
<dbReference type="GO" id="GO:0043005">
    <property type="term" value="C:neuron projection"/>
    <property type="evidence" value="ECO:0007669"/>
    <property type="project" value="TreeGrafter"/>
</dbReference>
<name>A0A1I7RXW4_BURXY</name>
<dbReference type="Gene3D" id="4.10.640.40">
    <property type="entry name" value="Cytoplasmic polyadenylation element-binding protein, ZZ domain"/>
    <property type="match status" value="1"/>
</dbReference>
<evidence type="ECO:0000313" key="3">
    <source>
        <dbReference type="Proteomes" id="UP000095284"/>
    </source>
</evidence>
<dbReference type="SMART" id="SM00360">
    <property type="entry name" value="RRM"/>
    <property type="match status" value="2"/>
</dbReference>
<dbReference type="eggNOG" id="KOG0129">
    <property type="taxonomic scope" value="Eukaryota"/>
</dbReference>
<evidence type="ECO:0000313" key="4">
    <source>
        <dbReference type="WBParaSite" id="BXY_0558100.1"/>
    </source>
</evidence>
<dbReference type="GO" id="GO:2000766">
    <property type="term" value="P:negative regulation of cytoplasmic translation"/>
    <property type="evidence" value="ECO:0007669"/>
    <property type="project" value="TreeGrafter"/>
</dbReference>
<dbReference type="InterPro" id="IPR038446">
    <property type="entry name" value="CEBP_ZZ_sf"/>
</dbReference>
<dbReference type="InterPro" id="IPR034819">
    <property type="entry name" value="CPEB"/>
</dbReference>
<dbReference type="GO" id="GO:0000900">
    <property type="term" value="F:mRNA regulatory element binding translation repressor activity"/>
    <property type="evidence" value="ECO:0007669"/>
    <property type="project" value="TreeGrafter"/>
</dbReference>
<proteinExistence type="predicted"/>
<dbReference type="GO" id="GO:0003730">
    <property type="term" value="F:mRNA 3'-UTR binding"/>
    <property type="evidence" value="ECO:0007669"/>
    <property type="project" value="InterPro"/>
</dbReference>
<organism evidence="3 4">
    <name type="scientific">Bursaphelenchus xylophilus</name>
    <name type="common">Pinewood nematode worm</name>
    <name type="synonym">Aphelenchoides xylophilus</name>
    <dbReference type="NCBI Taxonomy" id="6326"/>
    <lineage>
        <taxon>Eukaryota</taxon>
        <taxon>Metazoa</taxon>
        <taxon>Ecdysozoa</taxon>
        <taxon>Nematoda</taxon>
        <taxon>Chromadorea</taxon>
        <taxon>Rhabditida</taxon>
        <taxon>Tylenchina</taxon>
        <taxon>Tylenchomorpha</taxon>
        <taxon>Aphelenchoidea</taxon>
        <taxon>Aphelenchoididae</taxon>
        <taxon>Bursaphelenchus</taxon>
    </lineage>
</organism>
<feature type="domain" description="RRM" evidence="2">
    <location>
        <begin position="243"/>
        <end position="319"/>
    </location>
</feature>
<protein>
    <submittedName>
        <fullName evidence="4">RRM domain-containing protein</fullName>
    </submittedName>
</protein>
<dbReference type="InterPro" id="IPR012677">
    <property type="entry name" value="Nucleotide-bd_a/b_plait_sf"/>
</dbReference>
<dbReference type="GO" id="GO:0043022">
    <property type="term" value="F:ribosome binding"/>
    <property type="evidence" value="ECO:0007669"/>
    <property type="project" value="TreeGrafter"/>
</dbReference>
<dbReference type="Pfam" id="PF16367">
    <property type="entry name" value="RRM_7"/>
    <property type="match status" value="1"/>
</dbReference>
<dbReference type="CDD" id="cd19757">
    <property type="entry name" value="Bbox1"/>
    <property type="match status" value="1"/>
</dbReference>
<dbReference type="SUPFAM" id="SSF54928">
    <property type="entry name" value="RNA-binding domain, RBD"/>
    <property type="match status" value="1"/>
</dbReference>
<reference evidence="4" key="1">
    <citation type="submission" date="2016-11" db="UniProtKB">
        <authorList>
            <consortium name="WormBaseParasite"/>
        </authorList>
    </citation>
    <scope>IDENTIFICATION</scope>
</reference>
<dbReference type="GO" id="GO:0005634">
    <property type="term" value="C:nucleus"/>
    <property type="evidence" value="ECO:0007669"/>
    <property type="project" value="TreeGrafter"/>
</dbReference>
<dbReference type="Proteomes" id="UP000095284">
    <property type="component" value="Unplaced"/>
</dbReference>
<dbReference type="AlphaFoldDB" id="A0A1I7RXW4"/>
<dbReference type="PANTHER" id="PTHR12566">
    <property type="entry name" value="CYTOPLASMIC POLYADENYLATION ELEMENT BINDING PROTEIN CPEB"/>
    <property type="match status" value="1"/>
</dbReference>